<evidence type="ECO:0000313" key="3">
    <source>
        <dbReference type="Proteomes" id="UP000028837"/>
    </source>
</evidence>
<proteinExistence type="predicted"/>
<feature type="region of interest" description="Disordered" evidence="1">
    <location>
        <begin position="59"/>
        <end position="94"/>
    </location>
</feature>
<comment type="caution">
    <text evidence="2">The sequence shown here is derived from an EMBL/GenBank/DDBJ whole genome shotgun (WGS) entry which is preliminary data.</text>
</comment>
<accession>A0A086K041</accession>
<gene>
    <name evidence="2" type="ORF">TGDOM2_203170B</name>
</gene>
<dbReference type="EMBL" id="AHZU02000984">
    <property type="protein sequence ID" value="KFG37759.1"/>
    <property type="molecule type" value="Genomic_DNA"/>
</dbReference>
<sequence length="94" mass="10825">MRWKSGFLKQVYFRVVIRARVEMYNGEERVQRTAIKIEKLSPAETARRLVALTKELLSQASPSVKDEVSRKRPDSLMSGEEADRDENTAPNVFL</sequence>
<evidence type="ECO:0000313" key="2">
    <source>
        <dbReference type="EMBL" id="KFG37759.1"/>
    </source>
</evidence>
<feature type="compositionally biased region" description="Basic and acidic residues" evidence="1">
    <location>
        <begin position="64"/>
        <end position="74"/>
    </location>
</feature>
<reference evidence="2 3" key="1">
    <citation type="submission" date="2014-02" db="EMBL/GenBank/DDBJ databases">
        <authorList>
            <person name="Sibley D."/>
            <person name="Venepally P."/>
            <person name="Karamycheva S."/>
            <person name="Hadjithomas M."/>
            <person name="Khan A."/>
            <person name="Brunk B."/>
            <person name="Roos D."/>
            <person name="Caler E."/>
            <person name="Lorenzi H."/>
        </authorList>
    </citation>
    <scope>NUCLEOTIDE SEQUENCE [LARGE SCALE GENOMIC DNA]</scope>
    <source>
        <strain evidence="2 3">GAB2-2007-GAL-DOM2</strain>
    </source>
</reference>
<dbReference type="Proteomes" id="UP000028837">
    <property type="component" value="Unassembled WGS sequence"/>
</dbReference>
<dbReference type="VEuPathDB" id="ToxoDB:TGDOM2_203170B"/>
<evidence type="ECO:0000256" key="1">
    <source>
        <dbReference type="SAM" id="MobiDB-lite"/>
    </source>
</evidence>
<protein>
    <submittedName>
        <fullName evidence="2">OB-fold nucleic acid binding domain-containing protein</fullName>
    </submittedName>
</protein>
<organism evidence="2 3">
    <name type="scientific">Toxoplasma gondii GAB2-2007-GAL-DOM2</name>
    <dbReference type="NCBI Taxonomy" id="1130820"/>
    <lineage>
        <taxon>Eukaryota</taxon>
        <taxon>Sar</taxon>
        <taxon>Alveolata</taxon>
        <taxon>Apicomplexa</taxon>
        <taxon>Conoidasida</taxon>
        <taxon>Coccidia</taxon>
        <taxon>Eucoccidiorida</taxon>
        <taxon>Eimeriorina</taxon>
        <taxon>Sarcocystidae</taxon>
        <taxon>Toxoplasma</taxon>
    </lineage>
</organism>
<name>A0A086K041_TOXGO</name>
<dbReference type="AlphaFoldDB" id="A0A086K041"/>